<evidence type="ECO:0000259" key="1">
    <source>
        <dbReference type="SMART" id="SM00481"/>
    </source>
</evidence>
<protein>
    <submittedName>
        <fullName evidence="2">FIG00031715: Predicted metal-dependent phosphoesterases (PHP family)</fullName>
    </submittedName>
</protein>
<dbReference type="InterPro" id="IPR016195">
    <property type="entry name" value="Pol/histidinol_Pase-like"/>
</dbReference>
<evidence type="ECO:0000313" key="2">
    <source>
        <dbReference type="EMBL" id="VAX09657.1"/>
    </source>
</evidence>
<dbReference type="InterPro" id="IPR003141">
    <property type="entry name" value="Pol/His_phosphatase_N"/>
</dbReference>
<organism evidence="2">
    <name type="scientific">hydrothermal vent metagenome</name>
    <dbReference type="NCBI Taxonomy" id="652676"/>
    <lineage>
        <taxon>unclassified sequences</taxon>
        <taxon>metagenomes</taxon>
        <taxon>ecological metagenomes</taxon>
    </lineage>
</organism>
<dbReference type="EMBL" id="UOFY01000041">
    <property type="protein sequence ID" value="VAX09657.1"/>
    <property type="molecule type" value="Genomic_DNA"/>
</dbReference>
<dbReference type="SMART" id="SM00481">
    <property type="entry name" value="POLIIIAc"/>
    <property type="match status" value="1"/>
</dbReference>
<dbReference type="CDD" id="cd07438">
    <property type="entry name" value="PHP_HisPPase_AMP"/>
    <property type="match status" value="1"/>
</dbReference>
<dbReference type="InterPro" id="IPR052018">
    <property type="entry name" value="PHP_domain"/>
</dbReference>
<dbReference type="PANTHER" id="PTHR42924:SF3">
    <property type="entry name" value="POLYMERASE_HISTIDINOL PHOSPHATASE N-TERMINAL DOMAIN-CONTAINING PROTEIN"/>
    <property type="match status" value="1"/>
</dbReference>
<dbReference type="AlphaFoldDB" id="A0A3B1BYE8"/>
<dbReference type="SUPFAM" id="SSF89550">
    <property type="entry name" value="PHP domain-like"/>
    <property type="match status" value="1"/>
</dbReference>
<gene>
    <name evidence="2" type="ORF">MNBD_GAMMA25-2400</name>
</gene>
<reference evidence="2" key="1">
    <citation type="submission" date="2018-06" db="EMBL/GenBank/DDBJ databases">
        <authorList>
            <person name="Zhirakovskaya E."/>
        </authorList>
    </citation>
    <scope>NUCLEOTIDE SEQUENCE</scope>
</reference>
<dbReference type="GO" id="GO:0004534">
    <property type="term" value="F:5'-3' RNA exonuclease activity"/>
    <property type="evidence" value="ECO:0007669"/>
    <property type="project" value="TreeGrafter"/>
</dbReference>
<feature type="domain" description="Polymerase/histidinol phosphatase N-terminal" evidence="1">
    <location>
        <begin position="5"/>
        <end position="70"/>
    </location>
</feature>
<dbReference type="PANTHER" id="PTHR42924">
    <property type="entry name" value="EXONUCLEASE"/>
    <property type="match status" value="1"/>
</dbReference>
<accession>A0A3B1BYE8</accession>
<name>A0A3B1BYE8_9ZZZZ</name>
<proteinExistence type="predicted"/>
<dbReference type="Pfam" id="PF02811">
    <property type="entry name" value="PHP"/>
    <property type="match status" value="1"/>
</dbReference>
<dbReference type="GO" id="GO:0035312">
    <property type="term" value="F:5'-3' DNA exonuclease activity"/>
    <property type="evidence" value="ECO:0007669"/>
    <property type="project" value="TreeGrafter"/>
</dbReference>
<dbReference type="InterPro" id="IPR004013">
    <property type="entry name" value="PHP_dom"/>
</dbReference>
<dbReference type="Gene3D" id="1.10.150.650">
    <property type="match status" value="1"/>
</dbReference>
<sequence length="297" mass="32686">MSVQYDLHSHSIASDGSLCPAELVRLAKQCHIDVLALTDHDNIDGIAEARLEAGRLGLQLVAGAELSVSWGSKTIHILGLNLDIENSILINGLQNLCAFRQWRSEEIGRRLAKKNIEGALDGARNYAKGKIIGRVHFARFLIEQGHAKDMRQVFKRYLVQGKPGYVPGDWATLEEALSWIHAAGGQAVIAHPARYRLSATRLRQLLGEFQELGGEALEVVSGSHSRDEVQKMAQMSQQFGLLASAGSDYHGPENPYMDMGKLPPMPTNCIPVWESQPWICTMKAQNTVLPASFVAQQ</sequence>
<dbReference type="Gene3D" id="3.20.20.140">
    <property type="entry name" value="Metal-dependent hydrolases"/>
    <property type="match status" value="1"/>
</dbReference>